<evidence type="ECO:0000313" key="2">
    <source>
        <dbReference type="Proteomes" id="UP000756703"/>
    </source>
</evidence>
<dbReference type="Proteomes" id="UP000756703">
    <property type="component" value="Unassembled WGS sequence"/>
</dbReference>
<sequence>MIAAKVRCRDGSGEDAWLGVSLDHIRRDARKFGHYLQGTLREVPLTEVMGMPGYARGAKVIQRLERKYRGGQAPFIPGSSTYSLGFFPRRIPQPA</sequence>
<reference evidence="1" key="1">
    <citation type="submission" date="2020-07" db="EMBL/GenBank/DDBJ databases">
        <title>Huge and variable diversity of episymbiotic CPR bacteria and DPANN archaea in groundwater ecosystems.</title>
        <authorList>
            <person name="He C.Y."/>
            <person name="Keren R."/>
            <person name="Whittaker M."/>
            <person name="Farag I.F."/>
            <person name="Doudna J."/>
            <person name="Cate J.H.D."/>
            <person name="Banfield J.F."/>
        </authorList>
    </citation>
    <scope>NUCLEOTIDE SEQUENCE</scope>
    <source>
        <strain evidence="1">NC_groundwater_1225_Ag_S-0.1um_56_177</strain>
    </source>
</reference>
<organism evidence="1 2">
    <name type="scientific">Candidatus Sungiibacteriota bacterium</name>
    <dbReference type="NCBI Taxonomy" id="2750080"/>
    <lineage>
        <taxon>Bacteria</taxon>
        <taxon>Candidatus Sungiibacteriota</taxon>
    </lineage>
</organism>
<comment type="caution">
    <text evidence="1">The sequence shown here is derived from an EMBL/GenBank/DDBJ whole genome shotgun (WGS) entry which is preliminary data.</text>
</comment>
<proteinExistence type="predicted"/>
<gene>
    <name evidence="1" type="ORF">HY473_00125</name>
</gene>
<dbReference type="EMBL" id="JACQMI010000002">
    <property type="protein sequence ID" value="MBI4132492.1"/>
    <property type="molecule type" value="Genomic_DNA"/>
</dbReference>
<evidence type="ECO:0000313" key="1">
    <source>
        <dbReference type="EMBL" id="MBI4132492.1"/>
    </source>
</evidence>
<dbReference type="AlphaFoldDB" id="A0A933DT39"/>
<protein>
    <submittedName>
        <fullName evidence="1">Uncharacterized protein</fullName>
    </submittedName>
</protein>
<accession>A0A933DT39</accession>
<name>A0A933DT39_9BACT</name>